<keyword evidence="1" id="KW-0812">Transmembrane</keyword>
<dbReference type="EMBL" id="BJCE01000103">
    <property type="protein sequence ID" value="GCL37886.1"/>
    <property type="molecule type" value="Genomic_DNA"/>
</dbReference>
<organism evidence="2 3">
    <name type="scientific">Sphaerospermopsis reniformis</name>
    <dbReference type="NCBI Taxonomy" id="531300"/>
    <lineage>
        <taxon>Bacteria</taxon>
        <taxon>Bacillati</taxon>
        <taxon>Cyanobacteriota</taxon>
        <taxon>Cyanophyceae</taxon>
        <taxon>Nostocales</taxon>
        <taxon>Aphanizomenonaceae</taxon>
        <taxon>Sphaerospermopsis</taxon>
    </lineage>
</organism>
<evidence type="ECO:0000256" key="1">
    <source>
        <dbReference type="SAM" id="Phobius"/>
    </source>
</evidence>
<dbReference type="AlphaFoldDB" id="A0A480A272"/>
<dbReference type="Proteomes" id="UP000300142">
    <property type="component" value="Unassembled WGS sequence"/>
</dbReference>
<gene>
    <name evidence="2" type="ORF">SR1949_29980</name>
</gene>
<sequence>MSLLNNQENHLVVNNLPFSTPLETKSDHIIEVATQQPGDIYKVVSEHPHSPVAWGFATAIVIVAIGGVIKVWKSDPQELKYLGECISTVIHAVADFVQVLKSQNKEDHQEENKGDQNKDNK</sequence>
<comment type="caution">
    <text evidence="2">The sequence shown here is derived from an EMBL/GenBank/DDBJ whole genome shotgun (WGS) entry which is preliminary data.</text>
</comment>
<protein>
    <submittedName>
        <fullName evidence="2">Uncharacterized protein</fullName>
    </submittedName>
</protein>
<evidence type="ECO:0000313" key="2">
    <source>
        <dbReference type="EMBL" id="GCL37886.1"/>
    </source>
</evidence>
<accession>A0A480A272</accession>
<feature type="transmembrane region" description="Helical" evidence="1">
    <location>
        <begin position="52"/>
        <end position="72"/>
    </location>
</feature>
<reference evidence="3" key="1">
    <citation type="submission" date="2019-02" db="EMBL/GenBank/DDBJ databases">
        <title>Draft genome sequence of Sphaerospermopsis reniformis NIES-1949.</title>
        <authorList>
            <person name="Yamaguchi H."/>
            <person name="Suzuki S."/>
            <person name="Kawachi M."/>
        </authorList>
    </citation>
    <scope>NUCLEOTIDE SEQUENCE [LARGE SCALE GENOMIC DNA]</scope>
    <source>
        <strain evidence="3">NIES-1949</strain>
    </source>
</reference>
<proteinExistence type="predicted"/>
<dbReference type="RefSeq" id="WP_096564952.1">
    <property type="nucleotide sequence ID" value="NZ_BJCE01000103.1"/>
</dbReference>
<evidence type="ECO:0000313" key="3">
    <source>
        <dbReference type="Proteomes" id="UP000300142"/>
    </source>
</evidence>
<keyword evidence="3" id="KW-1185">Reference proteome</keyword>
<name>A0A480A272_9CYAN</name>
<keyword evidence="1" id="KW-0472">Membrane</keyword>
<keyword evidence="1" id="KW-1133">Transmembrane helix</keyword>